<dbReference type="Proteomes" id="UP000000758">
    <property type="component" value="Chromosome"/>
</dbReference>
<keyword evidence="2 7" id="KW-0698">rRNA processing</keyword>
<keyword evidence="9" id="KW-1185">Reference proteome</keyword>
<keyword evidence="3 7" id="KW-0489">Methyltransferase</keyword>
<dbReference type="NCBIfam" id="NF003276">
    <property type="entry name" value="PRK04266.1-2"/>
    <property type="match status" value="1"/>
</dbReference>
<keyword evidence="6 7" id="KW-0694">RNA-binding</keyword>
<dbReference type="EMBL" id="DP000238">
    <property type="protein sequence ID" value="ABK77191.1"/>
    <property type="molecule type" value="Genomic_DNA"/>
</dbReference>
<feature type="binding site" evidence="7">
    <location>
        <begin position="58"/>
        <end position="59"/>
    </location>
    <ligand>
        <name>S-adenosyl-L-methionine</name>
        <dbReference type="ChEBI" id="CHEBI:59789"/>
    </ligand>
</feature>
<evidence type="ECO:0000256" key="4">
    <source>
        <dbReference type="ARBA" id="ARBA00022679"/>
    </source>
</evidence>
<dbReference type="HOGENOM" id="CLU_059055_2_0_2"/>
<dbReference type="PATRIC" id="fig|414004.10.peg.506"/>
<dbReference type="PANTHER" id="PTHR10335:SF17">
    <property type="entry name" value="FIBRILLARIN"/>
    <property type="match status" value="1"/>
</dbReference>
<feature type="binding site" evidence="7">
    <location>
        <begin position="123"/>
        <end position="126"/>
    </location>
    <ligand>
        <name>S-adenosyl-L-methionine</name>
        <dbReference type="ChEBI" id="CHEBI:59789"/>
    </ligand>
</feature>
<dbReference type="SUPFAM" id="SSF53335">
    <property type="entry name" value="S-adenosyl-L-methionine-dependent methyltransferases"/>
    <property type="match status" value="1"/>
</dbReference>
<dbReference type="EnsemblBacteria" id="ABK77191">
    <property type="protein sequence ID" value="ABK77191"/>
    <property type="gene ID" value="CENSYa_0558"/>
</dbReference>
<comment type="similarity">
    <text evidence="1 7">Belongs to the methyltransferase superfamily. Fibrillarin family.</text>
</comment>
<dbReference type="GO" id="GO:0008033">
    <property type="term" value="P:tRNA processing"/>
    <property type="evidence" value="ECO:0007669"/>
    <property type="project" value="UniProtKB-UniRule"/>
</dbReference>
<evidence type="ECO:0000256" key="7">
    <source>
        <dbReference type="HAMAP-Rule" id="MF_00351"/>
    </source>
</evidence>
<dbReference type="PRINTS" id="PR00052">
    <property type="entry name" value="FIBRILLARIN"/>
</dbReference>
<dbReference type="AlphaFoldDB" id="A0RV24"/>
<sequence length="201" mass="21834">MDPGCSVYGEKLLDRAGTEYRLWDPFRSKLAACIYNGLERLPIIPGSRVLYLGASTGTTASHVSDIVGGRGAVFAVEPAGRVARDLLHRVASRRPNVIPIMQDSRRPGEYPGMYGAADVVYADIAQPDQTAMAVANCKMYLRAEGSLLLVIKARSIDSVRDPAGVIREETAKLEADFGISQAVDLRTYDRDHSLVHAVYPG</sequence>
<dbReference type="Pfam" id="PF01269">
    <property type="entry name" value="Fibrillarin"/>
    <property type="match status" value="1"/>
</dbReference>
<dbReference type="InterPro" id="IPR000692">
    <property type="entry name" value="Fibrillarin"/>
</dbReference>
<dbReference type="Gene3D" id="3.40.50.150">
    <property type="entry name" value="Vaccinia Virus protein VP39"/>
    <property type="match status" value="1"/>
</dbReference>
<dbReference type="InterPro" id="IPR029063">
    <property type="entry name" value="SAM-dependent_MTases_sf"/>
</dbReference>
<dbReference type="Gene3D" id="3.30.200.20">
    <property type="entry name" value="Phosphorylase Kinase, domain 1"/>
    <property type="match status" value="1"/>
</dbReference>
<dbReference type="SMART" id="SM01206">
    <property type="entry name" value="Fibrillarin"/>
    <property type="match status" value="1"/>
</dbReference>
<name>A0RV24_CENSY</name>
<comment type="function">
    <text evidence="7">Involved in pre-rRNA and tRNA processing. Utilizes the methyl donor S-adenosyl-L-methionine to catalyze the site-specific 2'-hydroxyl methylation of ribose moieties in rRNA and tRNA. Site specificity is provided by a guide RNA that base pairs with the substrate. Methylation occurs at a characteristic distance from the sequence involved in base pairing with the guide RNA.</text>
</comment>
<dbReference type="HAMAP" id="MF_00351">
    <property type="entry name" value="RNA_methyltransf_FlpA"/>
    <property type="match status" value="1"/>
</dbReference>
<proteinExistence type="inferred from homology"/>
<evidence type="ECO:0000256" key="1">
    <source>
        <dbReference type="ARBA" id="ARBA00010632"/>
    </source>
</evidence>
<dbReference type="KEGG" id="csy:CENSYa_0558"/>
<evidence type="ECO:0000313" key="9">
    <source>
        <dbReference type="Proteomes" id="UP000000758"/>
    </source>
</evidence>
<dbReference type="GO" id="GO:0008649">
    <property type="term" value="F:rRNA methyltransferase activity"/>
    <property type="evidence" value="ECO:0007669"/>
    <property type="project" value="TreeGrafter"/>
</dbReference>
<gene>
    <name evidence="7" type="primary">flpA</name>
    <name evidence="8" type="ordered locus">CENSYa_0558</name>
</gene>
<keyword evidence="5 7" id="KW-0819">tRNA processing</keyword>
<keyword evidence="4 7" id="KW-0808">Transferase</keyword>
<dbReference type="PANTHER" id="PTHR10335">
    <property type="entry name" value="RRNA 2-O-METHYLTRANSFERASE FIBRILLARIN"/>
    <property type="match status" value="1"/>
</dbReference>
<evidence type="ECO:0000256" key="5">
    <source>
        <dbReference type="ARBA" id="ARBA00022694"/>
    </source>
</evidence>
<dbReference type="EC" id="2.1.1.-" evidence="7"/>
<evidence type="ECO:0000313" key="8">
    <source>
        <dbReference type="EMBL" id="ABK77191.1"/>
    </source>
</evidence>
<comment type="subunit">
    <text evidence="7">Interacts with nop5. Component of box C/D small ribonucleoprotein (sRNP) particles that contain rpl7ae, FlpA and nop5, plus a guide RNA.</text>
</comment>
<organism evidence="8 9">
    <name type="scientific">Cenarchaeum symbiosum (strain A)</name>
    <dbReference type="NCBI Taxonomy" id="414004"/>
    <lineage>
        <taxon>Archaea</taxon>
        <taxon>Nitrososphaerota</taxon>
        <taxon>Candidatus Cenarchaeales</taxon>
        <taxon>Candidatus Cenarchaeaceae</taxon>
        <taxon>Candidatus Cenarchaeum</taxon>
    </lineage>
</organism>
<accession>A0RV24</accession>
<evidence type="ECO:0000256" key="6">
    <source>
        <dbReference type="ARBA" id="ARBA00022884"/>
    </source>
</evidence>
<feature type="binding site" evidence="7">
    <location>
        <begin position="77"/>
        <end position="78"/>
    </location>
    <ligand>
        <name>S-adenosyl-L-methionine</name>
        <dbReference type="ChEBI" id="CHEBI:59789"/>
    </ligand>
</feature>
<dbReference type="GO" id="GO:0000494">
    <property type="term" value="P:box C/D sno(s)RNA 3'-end processing"/>
    <property type="evidence" value="ECO:0007669"/>
    <property type="project" value="TreeGrafter"/>
</dbReference>
<dbReference type="GO" id="GO:1990259">
    <property type="term" value="F:histone H2AQ104 methyltransferase activity"/>
    <property type="evidence" value="ECO:0007669"/>
    <property type="project" value="TreeGrafter"/>
</dbReference>
<dbReference type="STRING" id="414004.CENSYa_0558"/>
<evidence type="ECO:0000256" key="3">
    <source>
        <dbReference type="ARBA" id="ARBA00022603"/>
    </source>
</evidence>
<reference evidence="8 9" key="1">
    <citation type="journal article" date="2006" name="Proc. Natl. Acad. Sci. U.S.A.">
        <title>Genomic analysis of the uncultivated marine crenarchaeote Cenarchaeum symbiosum.</title>
        <authorList>
            <person name="Hallam S.J."/>
            <person name="Konstantinidis K.T."/>
            <person name="Putnam N."/>
            <person name="Schleper C."/>
            <person name="Watanabe Y."/>
            <person name="Sugahara J."/>
            <person name="Preston C."/>
            <person name="de la Torre J."/>
            <person name="Richardson P.M."/>
            <person name="DeLong E.F."/>
        </authorList>
    </citation>
    <scope>NUCLEOTIDE SEQUENCE [LARGE SCALE GENOMIC DNA]</scope>
    <source>
        <strain evidence="9">A</strain>
    </source>
</reference>
<evidence type="ECO:0000256" key="2">
    <source>
        <dbReference type="ARBA" id="ARBA00022552"/>
    </source>
</evidence>
<dbReference type="GO" id="GO:0003723">
    <property type="term" value="F:RNA binding"/>
    <property type="evidence" value="ECO:0007669"/>
    <property type="project" value="UniProtKB-UniRule"/>
</dbReference>
<protein>
    <recommendedName>
        <fullName evidence="7">Fibrillarin-like rRNA/tRNA 2'-O-methyltransferase</fullName>
        <ecNumber evidence="7">2.1.1.-</ecNumber>
    </recommendedName>
</protein>
<dbReference type="PIRSF" id="PIRSF006540">
    <property type="entry name" value="Nop17p"/>
    <property type="match status" value="1"/>
</dbReference>
<feature type="binding site" evidence="7">
    <location>
        <begin position="103"/>
        <end position="104"/>
    </location>
    <ligand>
        <name>S-adenosyl-L-methionine</name>
        <dbReference type="ChEBI" id="CHEBI:59789"/>
    </ligand>
</feature>